<dbReference type="Proteomes" id="UP000023623">
    <property type="component" value="Unassembled WGS sequence"/>
</dbReference>
<reference evidence="1 2" key="1">
    <citation type="submission" date="2014-02" db="EMBL/GenBank/DDBJ databases">
        <title>The Genome Sequence of Trichophyton rubrum (morphotype soudanense) CBS 452.61.</title>
        <authorList>
            <consortium name="The Broad Institute Genomics Platform"/>
            <person name="Cuomo C.A."/>
            <person name="White T.C."/>
            <person name="Graser Y."/>
            <person name="Martinez-Rossi N."/>
            <person name="Heitman J."/>
            <person name="Young S.K."/>
            <person name="Zeng Q."/>
            <person name="Gargeya S."/>
            <person name="Abouelleil A."/>
            <person name="Alvarado L."/>
            <person name="Chapman S.B."/>
            <person name="Gainer-Dewar J."/>
            <person name="Goldberg J."/>
            <person name="Griggs A."/>
            <person name="Gujja S."/>
            <person name="Hansen M."/>
            <person name="Howarth C."/>
            <person name="Imamovic A."/>
            <person name="Larimer J."/>
            <person name="Martinez D."/>
            <person name="Murphy C."/>
            <person name="Pearson M.D."/>
            <person name="Persinoti G."/>
            <person name="Poon T."/>
            <person name="Priest M."/>
            <person name="Roberts A.D."/>
            <person name="Saif S."/>
            <person name="Shea T.D."/>
            <person name="Sykes S.N."/>
            <person name="Wortman J."/>
            <person name="Nusbaum C."/>
            <person name="Birren B."/>
        </authorList>
    </citation>
    <scope>NUCLEOTIDE SEQUENCE [LARGE SCALE GENOMIC DNA]</scope>
    <source>
        <strain evidence="1 2">CBS 452.61</strain>
    </source>
</reference>
<evidence type="ECO:0000313" key="2">
    <source>
        <dbReference type="Proteomes" id="UP000023623"/>
    </source>
</evidence>
<keyword evidence="2" id="KW-1185">Reference proteome</keyword>
<gene>
    <name evidence="1" type="ORF">H105_04446</name>
</gene>
<evidence type="ECO:0000313" key="1">
    <source>
        <dbReference type="EMBL" id="EZF73801.1"/>
    </source>
</evidence>
<sequence length="165" mass="19081">MNYETLEIVFFPWTDTNRLLKLLSQHLCPFLHTHDTGVPHVDSWIDEYRERRVSACISIPGLPGISISLTRKSPVRLTNILKPRHCPRTRQQRYVQHAHEEGYQQFKLVELWALAVPGPSLSGLLSNWRPGNSRLFLTLAFQVAFSQPDPYPNIAETLLFRRGHI</sequence>
<dbReference type="EMBL" id="KK208855">
    <property type="protein sequence ID" value="EZF73801.1"/>
    <property type="molecule type" value="Genomic_DNA"/>
</dbReference>
<proteinExistence type="predicted"/>
<organism evidence="1 2">
    <name type="scientific">Trichophyton soudanense CBS 452.61</name>
    <dbReference type="NCBI Taxonomy" id="1215331"/>
    <lineage>
        <taxon>Eukaryota</taxon>
        <taxon>Fungi</taxon>
        <taxon>Dikarya</taxon>
        <taxon>Ascomycota</taxon>
        <taxon>Pezizomycotina</taxon>
        <taxon>Eurotiomycetes</taxon>
        <taxon>Eurotiomycetidae</taxon>
        <taxon>Onygenales</taxon>
        <taxon>Arthrodermataceae</taxon>
        <taxon>Trichophyton</taxon>
    </lineage>
</organism>
<name>A0A022XU57_TRISD</name>
<accession>A0A022XU57</accession>
<dbReference type="AlphaFoldDB" id="A0A022XU57"/>
<dbReference type="HOGENOM" id="CLU_1612002_0_0_1"/>
<protein>
    <submittedName>
        <fullName evidence="1">Uncharacterized protein</fullName>
    </submittedName>
</protein>